<reference evidence="1 2" key="1">
    <citation type="submission" date="2013-03" db="EMBL/GenBank/DDBJ databases">
        <title>Assembly of a new bacterial strain Brevibacillus borstelensis AK1.</title>
        <authorList>
            <person name="Rajan I."/>
            <person name="PoliReddy D."/>
            <person name="Sugumar T."/>
            <person name="Rathinam K."/>
            <person name="Alqarawi S."/>
            <person name="Khalil A.B."/>
            <person name="Sivakumar N."/>
        </authorList>
    </citation>
    <scope>NUCLEOTIDE SEQUENCE [LARGE SCALE GENOMIC DNA]</scope>
    <source>
        <strain evidence="1 2">AK1</strain>
    </source>
</reference>
<accession>M8DEG0</accession>
<dbReference type="EMBL" id="APBN01000001">
    <property type="protein sequence ID" value="EMT54729.1"/>
    <property type="molecule type" value="Genomic_DNA"/>
</dbReference>
<dbReference type="Proteomes" id="UP000012081">
    <property type="component" value="Unassembled WGS sequence"/>
</dbReference>
<dbReference type="AlphaFoldDB" id="M8DEG0"/>
<comment type="caution">
    <text evidence="1">The sequence shown here is derived from an EMBL/GenBank/DDBJ whole genome shotgun (WGS) entry which is preliminary data.</text>
</comment>
<dbReference type="STRING" id="1300222.I532_03955"/>
<name>M8DEG0_9BACL</name>
<organism evidence="1 2">
    <name type="scientific">Brevibacillus borstelensis AK1</name>
    <dbReference type="NCBI Taxonomy" id="1300222"/>
    <lineage>
        <taxon>Bacteria</taxon>
        <taxon>Bacillati</taxon>
        <taxon>Bacillota</taxon>
        <taxon>Bacilli</taxon>
        <taxon>Bacillales</taxon>
        <taxon>Paenibacillaceae</taxon>
        <taxon>Brevibacillus</taxon>
    </lineage>
</organism>
<gene>
    <name evidence="1" type="ORF">I532_03955</name>
</gene>
<sequence length="57" mass="6798">MSDRPPLGVMPRFLWEERRLDDLVSAMDLRLLARQEIPADWLTEYNELVRSLIGRRT</sequence>
<keyword evidence="2" id="KW-1185">Reference proteome</keyword>
<evidence type="ECO:0000313" key="1">
    <source>
        <dbReference type="EMBL" id="EMT54729.1"/>
    </source>
</evidence>
<proteinExistence type="predicted"/>
<evidence type="ECO:0000313" key="2">
    <source>
        <dbReference type="Proteomes" id="UP000012081"/>
    </source>
</evidence>
<protein>
    <submittedName>
        <fullName evidence="1">Uncharacterized protein</fullName>
    </submittedName>
</protein>